<dbReference type="PANTHER" id="PTHR43300:SF7">
    <property type="entry name" value="UDP-N-ACETYLBACILLOSAMINE N-ACETYLTRANSFERASE"/>
    <property type="match status" value="1"/>
</dbReference>
<evidence type="ECO:0000313" key="4">
    <source>
        <dbReference type="EMBL" id="GAA1777238.1"/>
    </source>
</evidence>
<dbReference type="CDD" id="cd03360">
    <property type="entry name" value="LbH_AT_putative"/>
    <property type="match status" value="1"/>
</dbReference>
<dbReference type="SUPFAM" id="SSF51161">
    <property type="entry name" value="Trimeric LpxA-like enzymes"/>
    <property type="match status" value="1"/>
</dbReference>
<keyword evidence="5" id="KW-1185">Reference proteome</keyword>
<protein>
    <submittedName>
        <fullName evidence="4">Acetyltransferase</fullName>
    </submittedName>
</protein>
<comment type="caution">
    <text evidence="4">The sequence shown here is derived from an EMBL/GenBank/DDBJ whole genome shotgun (WGS) entry which is preliminary data.</text>
</comment>
<reference evidence="4 5" key="1">
    <citation type="journal article" date="2019" name="Int. J. Syst. Evol. Microbiol.">
        <title>The Global Catalogue of Microorganisms (GCM) 10K type strain sequencing project: providing services to taxonomists for standard genome sequencing and annotation.</title>
        <authorList>
            <consortium name="The Broad Institute Genomics Platform"/>
            <consortium name="The Broad Institute Genome Sequencing Center for Infectious Disease"/>
            <person name="Wu L."/>
            <person name="Ma J."/>
        </authorList>
    </citation>
    <scope>NUCLEOTIDE SEQUENCE [LARGE SCALE GENOMIC DNA]</scope>
    <source>
        <strain evidence="4 5">JCM 15591</strain>
    </source>
</reference>
<dbReference type="EMBL" id="BAAAPN010000106">
    <property type="protein sequence ID" value="GAA1777238.1"/>
    <property type="molecule type" value="Genomic_DNA"/>
</dbReference>
<name>A0ABN2L8Z9_9MICO</name>
<keyword evidence="1" id="KW-0808">Transferase</keyword>
<dbReference type="InterPro" id="IPR050179">
    <property type="entry name" value="Trans_hexapeptide_repeat"/>
</dbReference>
<dbReference type="InterPro" id="IPR011004">
    <property type="entry name" value="Trimer_LpxA-like_sf"/>
</dbReference>
<dbReference type="PROSITE" id="PS00101">
    <property type="entry name" value="HEXAPEP_TRANSFERASES"/>
    <property type="match status" value="1"/>
</dbReference>
<dbReference type="Proteomes" id="UP001501475">
    <property type="component" value="Unassembled WGS sequence"/>
</dbReference>
<dbReference type="Gene3D" id="3.40.50.20">
    <property type="match status" value="1"/>
</dbReference>
<dbReference type="InterPro" id="IPR001451">
    <property type="entry name" value="Hexapep"/>
</dbReference>
<gene>
    <name evidence="4" type="ORF">GCM10009810_37940</name>
</gene>
<proteinExistence type="predicted"/>
<feature type="domain" description="PglD N-terminal" evidence="3">
    <location>
        <begin position="4"/>
        <end position="86"/>
    </location>
</feature>
<evidence type="ECO:0000256" key="1">
    <source>
        <dbReference type="ARBA" id="ARBA00022679"/>
    </source>
</evidence>
<dbReference type="InterPro" id="IPR041561">
    <property type="entry name" value="PglD_N"/>
</dbReference>
<evidence type="ECO:0000256" key="2">
    <source>
        <dbReference type="ARBA" id="ARBA00022737"/>
    </source>
</evidence>
<dbReference type="Gene3D" id="2.160.10.10">
    <property type="entry name" value="Hexapeptide repeat proteins"/>
    <property type="match status" value="1"/>
</dbReference>
<dbReference type="InterPro" id="IPR018357">
    <property type="entry name" value="Hexapep_transf_CS"/>
</dbReference>
<keyword evidence="2" id="KW-0677">Repeat</keyword>
<organism evidence="4 5">
    <name type="scientific">Nostocoides vanveenii</name>
    <dbReference type="NCBI Taxonomy" id="330835"/>
    <lineage>
        <taxon>Bacteria</taxon>
        <taxon>Bacillati</taxon>
        <taxon>Actinomycetota</taxon>
        <taxon>Actinomycetes</taxon>
        <taxon>Micrococcales</taxon>
        <taxon>Intrasporangiaceae</taxon>
        <taxon>Nostocoides</taxon>
    </lineage>
</organism>
<dbReference type="PANTHER" id="PTHR43300">
    <property type="entry name" value="ACETYLTRANSFERASE"/>
    <property type="match status" value="1"/>
</dbReference>
<dbReference type="NCBIfam" id="TIGR03570">
    <property type="entry name" value="NeuD_NnaD"/>
    <property type="match status" value="1"/>
</dbReference>
<dbReference type="Pfam" id="PF00132">
    <property type="entry name" value="Hexapep"/>
    <property type="match status" value="1"/>
</dbReference>
<dbReference type="InterPro" id="IPR020019">
    <property type="entry name" value="AcTrfase_PglD-like"/>
</dbReference>
<dbReference type="RefSeq" id="WP_344069446.1">
    <property type="nucleotide sequence ID" value="NZ_BAAAPN010000106.1"/>
</dbReference>
<accession>A0ABN2L8Z9</accession>
<evidence type="ECO:0000313" key="5">
    <source>
        <dbReference type="Proteomes" id="UP001501475"/>
    </source>
</evidence>
<sequence>MRDLYIFGAGGLGREVEALVSAVNDSGLTWRLAGFLDDAPSPVNRQRVEDLGHQVIGGIDHALGRSPQAVVVALADARTRQSVTGRLATAGWQLPALVHPDTTLGRRVDLSQGALVCAGVRTSTNIRLGKSVVLCANATIGHDVVLGDYSTVLPGAVVSGEVTLGDASLVGASATILQGLAVGVRATVGAGAVVVRDVPDEVIVRGVPAR</sequence>
<dbReference type="Pfam" id="PF17836">
    <property type="entry name" value="PglD_N"/>
    <property type="match status" value="1"/>
</dbReference>
<evidence type="ECO:0000259" key="3">
    <source>
        <dbReference type="Pfam" id="PF17836"/>
    </source>
</evidence>